<sequence>MKKNIAFILLLTSIFLFSGCSDKSDSSDKISLGLMSDTASIPFVLADLSGYFENQGVEIEIQIFQSALDRDSALQANTINAVSSDLISAGFLKESGNALIISSRTECGYAILSSPDSDINSPYDLEGKKVGLSTNTLMEYLLDLTVEKYGISDISKTNIPIMPARLEMLRENQIDAATLPDPLTYLAQKDNSKVISTNVDLGVYPGVILFNESFVLENPEAVKGFYAAYNRAVDKINDSGLEDSLKEINQIMNFPEPVLTDLYNLRYTHSSLPTEENLASALKWLYGKGFISELYSYEDMVLTD</sequence>
<dbReference type="AlphaFoldDB" id="A0A1M4YYD5"/>
<dbReference type="SMART" id="SM00062">
    <property type="entry name" value="PBPb"/>
    <property type="match status" value="1"/>
</dbReference>
<dbReference type="STRING" id="1120975.SAMN02746064_01900"/>
<dbReference type="PANTHER" id="PTHR31528">
    <property type="entry name" value="4-AMINO-5-HYDROXYMETHYL-2-METHYLPYRIMIDINE PHOSPHATE SYNTHASE THI11-RELATED"/>
    <property type="match status" value="1"/>
</dbReference>
<feature type="signal peptide" evidence="1">
    <location>
        <begin position="1"/>
        <end position="18"/>
    </location>
</feature>
<dbReference type="InterPro" id="IPR015168">
    <property type="entry name" value="SsuA/THI5"/>
</dbReference>
<feature type="chain" id="PRO_5039142028" evidence="1">
    <location>
        <begin position="19"/>
        <end position="304"/>
    </location>
</feature>
<dbReference type="GO" id="GO:0009228">
    <property type="term" value="P:thiamine biosynthetic process"/>
    <property type="evidence" value="ECO:0007669"/>
    <property type="project" value="InterPro"/>
</dbReference>
<dbReference type="RefSeq" id="WP_073271387.1">
    <property type="nucleotide sequence ID" value="NZ_FQTU01000014.1"/>
</dbReference>
<evidence type="ECO:0000313" key="3">
    <source>
        <dbReference type="EMBL" id="SHF10512.1"/>
    </source>
</evidence>
<dbReference type="Pfam" id="PF09084">
    <property type="entry name" value="NMT1"/>
    <property type="match status" value="1"/>
</dbReference>
<evidence type="ECO:0000259" key="2">
    <source>
        <dbReference type="SMART" id="SM00062"/>
    </source>
</evidence>
<dbReference type="EMBL" id="FQTU01000014">
    <property type="protein sequence ID" value="SHF10512.1"/>
    <property type="molecule type" value="Genomic_DNA"/>
</dbReference>
<reference evidence="3 4" key="1">
    <citation type="submission" date="2016-11" db="EMBL/GenBank/DDBJ databases">
        <authorList>
            <person name="Jaros S."/>
            <person name="Januszkiewicz K."/>
            <person name="Wedrychowicz H."/>
        </authorList>
    </citation>
    <scope>NUCLEOTIDE SEQUENCE [LARGE SCALE GENOMIC DNA]</scope>
    <source>
        <strain evidence="3 4">DSM 14828</strain>
    </source>
</reference>
<organism evidence="3 4">
    <name type="scientific">Alkalibacter saccharofermentans DSM 14828</name>
    <dbReference type="NCBI Taxonomy" id="1120975"/>
    <lineage>
        <taxon>Bacteria</taxon>
        <taxon>Bacillati</taxon>
        <taxon>Bacillota</taxon>
        <taxon>Clostridia</taxon>
        <taxon>Eubacteriales</taxon>
        <taxon>Eubacteriaceae</taxon>
        <taxon>Alkalibacter</taxon>
    </lineage>
</organism>
<accession>A0A1M4YYD5</accession>
<proteinExistence type="predicted"/>
<keyword evidence="4" id="KW-1185">Reference proteome</keyword>
<dbReference type="PANTHER" id="PTHR31528:SF3">
    <property type="entry name" value="THIAMINE BIOSYNTHESIS PROTEIN HI_0357-RELATED"/>
    <property type="match status" value="1"/>
</dbReference>
<dbReference type="SUPFAM" id="SSF53850">
    <property type="entry name" value="Periplasmic binding protein-like II"/>
    <property type="match status" value="1"/>
</dbReference>
<keyword evidence="1" id="KW-0732">Signal</keyword>
<evidence type="ECO:0000256" key="1">
    <source>
        <dbReference type="SAM" id="SignalP"/>
    </source>
</evidence>
<evidence type="ECO:0000313" key="4">
    <source>
        <dbReference type="Proteomes" id="UP000184251"/>
    </source>
</evidence>
<name>A0A1M4YYD5_9FIRM</name>
<dbReference type="Proteomes" id="UP000184251">
    <property type="component" value="Unassembled WGS sequence"/>
</dbReference>
<gene>
    <name evidence="3" type="ORF">SAMN02746064_01900</name>
</gene>
<feature type="domain" description="Solute-binding protein family 3/N-terminal" evidence="2">
    <location>
        <begin position="31"/>
        <end position="251"/>
    </location>
</feature>
<dbReference type="Gene3D" id="3.40.190.10">
    <property type="entry name" value="Periplasmic binding protein-like II"/>
    <property type="match status" value="2"/>
</dbReference>
<dbReference type="InterPro" id="IPR001638">
    <property type="entry name" value="Solute-binding_3/MltF_N"/>
</dbReference>
<dbReference type="InterPro" id="IPR027939">
    <property type="entry name" value="NMT1/THI5"/>
</dbReference>
<dbReference type="PROSITE" id="PS51257">
    <property type="entry name" value="PROKAR_LIPOPROTEIN"/>
    <property type="match status" value="1"/>
</dbReference>
<protein>
    <submittedName>
        <fullName evidence="3">NitT/TauT family transport system substrate-binding protein</fullName>
    </submittedName>
</protein>
<dbReference type="OrthoDB" id="9815602at2"/>